<organism evidence="2 3">
    <name type="scientific">Candidatus Berkelbacteria bacterium Licking1014_7</name>
    <dbReference type="NCBI Taxonomy" id="2017147"/>
    <lineage>
        <taxon>Bacteria</taxon>
        <taxon>Candidatus Berkelbacteria</taxon>
    </lineage>
</organism>
<sequence length="44" mass="5118">MCKKTSERRRPRIVRVEEASMDCQTNSSVREKATSSPQRKKKGH</sequence>
<feature type="compositionally biased region" description="Basic residues" evidence="1">
    <location>
        <begin position="1"/>
        <end position="13"/>
    </location>
</feature>
<evidence type="ECO:0000313" key="2">
    <source>
        <dbReference type="EMBL" id="TSC92566.1"/>
    </source>
</evidence>
<evidence type="ECO:0000313" key="3">
    <source>
        <dbReference type="Proteomes" id="UP000315689"/>
    </source>
</evidence>
<gene>
    <name evidence="2" type="ORF">CEN89_608</name>
</gene>
<feature type="region of interest" description="Disordered" evidence="1">
    <location>
        <begin position="1"/>
        <end position="44"/>
    </location>
</feature>
<name>A0A554LI73_9BACT</name>
<accession>A0A554LI73</accession>
<dbReference type="Proteomes" id="UP000315689">
    <property type="component" value="Unassembled WGS sequence"/>
</dbReference>
<proteinExistence type="predicted"/>
<reference evidence="2 3" key="1">
    <citation type="submission" date="2017-07" db="EMBL/GenBank/DDBJ databases">
        <title>Mechanisms for carbon and nitrogen cycling indicate functional differentiation within the Candidate Phyla Radiation.</title>
        <authorList>
            <person name="Danczak R.E."/>
            <person name="Johnston M.D."/>
            <person name="Kenah C."/>
            <person name="Slattery M."/>
            <person name="Wrighton K.C."/>
            <person name="Wilkins M.J."/>
        </authorList>
    </citation>
    <scope>NUCLEOTIDE SEQUENCE [LARGE SCALE GENOMIC DNA]</scope>
    <source>
        <strain evidence="2">Licking1014_7</strain>
    </source>
</reference>
<comment type="caution">
    <text evidence="2">The sequence shown here is derived from an EMBL/GenBank/DDBJ whole genome shotgun (WGS) entry which is preliminary data.</text>
</comment>
<dbReference type="EMBL" id="VMGK01000020">
    <property type="protein sequence ID" value="TSC92566.1"/>
    <property type="molecule type" value="Genomic_DNA"/>
</dbReference>
<dbReference type="AlphaFoldDB" id="A0A554LI73"/>
<protein>
    <submittedName>
        <fullName evidence="2">Uncharacterized protein</fullName>
    </submittedName>
</protein>
<evidence type="ECO:0000256" key="1">
    <source>
        <dbReference type="SAM" id="MobiDB-lite"/>
    </source>
</evidence>